<proteinExistence type="predicted"/>
<accession>A0ABC8VF19</accession>
<evidence type="ECO:0000313" key="1">
    <source>
        <dbReference type="EMBL" id="CAL4889652.1"/>
    </source>
</evidence>
<dbReference type="Proteomes" id="UP001497457">
    <property type="component" value="Chromosome 1b"/>
</dbReference>
<name>A0ABC8VF19_9POAL</name>
<reference evidence="2" key="1">
    <citation type="submission" date="2024-06" db="EMBL/GenBank/DDBJ databases">
        <authorList>
            <person name="Ryan C."/>
        </authorList>
    </citation>
    <scope>NUCLEOTIDE SEQUENCE [LARGE SCALE GENOMIC DNA]</scope>
</reference>
<protein>
    <submittedName>
        <fullName evidence="1">Uncharacterized protein</fullName>
    </submittedName>
</protein>
<evidence type="ECO:0000313" key="2">
    <source>
        <dbReference type="Proteomes" id="UP001497457"/>
    </source>
</evidence>
<dbReference type="AlphaFoldDB" id="A0ABC8VF19"/>
<sequence length="212" mass="23058">MLIEASATPSAMMYHSLGADGGLDELAIPVANLEDCPPAPTQDEPTVEELTANLEDCPLLPTQDGSMATVVATTEGCSGADQDSSTPVAPPGFDKPIQDPQKRLEAFAMEVQLMLPAPLLPRPAKVQHAQPPTVDGKPELPKRSELLVNHPLVNVPSSKRAEVVLMRRFGVVPEAAPITNEGKEAYKKFYVEDMREMTFEALSKYWKPQKQN</sequence>
<gene>
    <name evidence="1" type="ORF">URODEC1_LOCUS2831</name>
</gene>
<organism evidence="1 2">
    <name type="scientific">Urochloa decumbens</name>
    <dbReference type="NCBI Taxonomy" id="240449"/>
    <lineage>
        <taxon>Eukaryota</taxon>
        <taxon>Viridiplantae</taxon>
        <taxon>Streptophyta</taxon>
        <taxon>Embryophyta</taxon>
        <taxon>Tracheophyta</taxon>
        <taxon>Spermatophyta</taxon>
        <taxon>Magnoliopsida</taxon>
        <taxon>Liliopsida</taxon>
        <taxon>Poales</taxon>
        <taxon>Poaceae</taxon>
        <taxon>PACMAD clade</taxon>
        <taxon>Panicoideae</taxon>
        <taxon>Panicodae</taxon>
        <taxon>Paniceae</taxon>
        <taxon>Melinidinae</taxon>
        <taxon>Urochloa</taxon>
    </lineage>
</organism>
<reference evidence="1 2" key="2">
    <citation type="submission" date="2024-10" db="EMBL/GenBank/DDBJ databases">
        <authorList>
            <person name="Ryan C."/>
        </authorList>
    </citation>
    <scope>NUCLEOTIDE SEQUENCE [LARGE SCALE GENOMIC DNA]</scope>
</reference>
<keyword evidence="2" id="KW-1185">Reference proteome</keyword>
<dbReference type="EMBL" id="OZ075111">
    <property type="protein sequence ID" value="CAL4889652.1"/>
    <property type="molecule type" value="Genomic_DNA"/>
</dbReference>